<dbReference type="RefSeq" id="WP_302109237.1">
    <property type="nucleotide sequence ID" value="NZ_JAUKTR010000002.1"/>
</dbReference>
<evidence type="ECO:0000256" key="1">
    <source>
        <dbReference type="SAM" id="SignalP"/>
    </source>
</evidence>
<accession>A0ABT8SJX6</accession>
<organism evidence="2 3">
    <name type="scientific">Peiella sedimenti</name>
    <dbReference type="NCBI Taxonomy" id="3061083"/>
    <lineage>
        <taxon>Bacteria</taxon>
        <taxon>Pseudomonadati</taxon>
        <taxon>Pseudomonadota</taxon>
        <taxon>Alphaproteobacteria</taxon>
        <taxon>Caulobacterales</taxon>
        <taxon>Caulobacteraceae</taxon>
        <taxon>Peiella</taxon>
    </lineage>
</organism>
<keyword evidence="1" id="KW-0732">Signal</keyword>
<sequence>MNISRRMVMLGGSGLLAACSPTARNLVTTLPDAPQAGAQTATLDLAISTAQTSAPVAPTPRVVIDPDGLIRPQLREHALAALDIHDGRITQRDRIYIVDFARFSGEARFYELDVVNGQVKAFHTAHGRGSDPRHSGYAQAFSNVPDSHASSVGAYATGGPGMGRVHGPNVLLDGLDYSNNNARDRAIIVHAADYAEPDFLAREGKLGRSYGCFSVCQADLTYLRERMGEGRLLYAAA</sequence>
<feature type="chain" id="PRO_5047178152" evidence="1">
    <location>
        <begin position="18"/>
        <end position="237"/>
    </location>
</feature>
<dbReference type="Pfam" id="PF13645">
    <property type="entry name" value="YkuD_2"/>
    <property type="match status" value="1"/>
</dbReference>
<dbReference type="PANTHER" id="PTHR38477:SF1">
    <property type="entry name" value="MUREIN L,D-TRANSPEPTIDASE CATALYTIC DOMAIN FAMILY PROTEIN"/>
    <property type="match status" value="1"/>
</dbReference>
<evidence type="ECO:0000313" key="2">
    <source>
        <dbReference type="EMBL" id="MDO1558801.1"/>
    </source>
</evidence>
<feature type="signal peptide" evidence="1">
    <location>
        <begin position="1"/>
        <end position="17"/>
    </location>
</feature>
<proteinExistence type="predicted"/>
<evidence type="ECO:0000313" key="3">
    <source>
        <dbReference type="Proteomes" id="UP001169063"/>
    </source>
</evidence>
<dbReference type="PROSITE" id="PS51257">
    <property type="entry name" value="PROKAR_LIPOPROTEIN"/>
    <property type="match status" value="1"/>
</dbReference>
<reference evidence="2" key="1">
    <citation type="submission" date="2023-07" db="EMBL/GenBank/DDBJ databases">
        <title>Brevundimonas soil sp. nov., isolated from the soil of chemical plant.</title>
        <authorList>
            <person name="Wu N."/>
        </authorList>
    </citation>
    <scope>NUCLEOTIDE SEQUENCE</scope>
    <source>
        <strain evidence="2">XZ-24</strain>
    </source>
</reference>
<keyword evidence="3" id="KW-1185">Reference proteome</keyword>
<dbReference type="PANTHER" id="PTHR38477">
    <property type="entry name" value="HYPOTHETICAL EXPORTED PROTEIN"/>
    <property type="match status" value="1"/>
</dbReference>
<comment type="caution">
    <text evidence="2">The sequence shown here is derived from an EMBL/GenBank/DDBJ whole genome shotgun (WGS) entry which is preliminary data.</text>
</comment>
<gene>
    <name evidence="2" type="ORF">Q0812_05105</name>
</gene>
<dbReference type="EMBL" id="JAUKTR010000002">
    <property type="protein sequence ID" value="MDO1558801.1"/>
    <property type="molecule type" value="Genomic_DNA"/>
</dbReference>
<name>A0ABT8SJX6_9CAUL</name>
<dbReference type="Proteomes" id="UP001169063">
    <property type="component" value="Unassembled WGS sequence"/>
</dbReference>
<protein>
    <submittedName>
        <fullName evidence="2">Murein L,D-transpeptidase catalytic domain family protein</fullName>
    </submittedName>
</protein>
<dbReference type="InterPro" id="IPR032676">
    <property type="entry name" value="YkuD_2"/>
</dbReference>